<dbReference type="Gene3D" id="1.10.10.10">
    <property type="entry name" value="Winged helix-like DNA-binding domain superfamily/Winged helix DNA-binding domain"/>
    <property type="match status" value="1"/>
</dbReference>
<dbReference type="InterPro" id="IPR036388">
    <property type="entry name" value="WH-like_DNA-bd_sf"/>
</dbReference>
<gene>
    <name evidence="4" type="ORF">C7999DRAFT_38677</name>
</gene>
<evidence type="ECO:0000313" key="5">
    <source>
        <dbReference type="Proteomes" id="UP001303647"/>
    </source>
</evidence>
<keyword evidence="1" id="KW-0238">DNA-binding</keyword>
<feature type="region of interest" description="Disordered" evidence="2">
    <location>
        <begin position="1"/>
        <end position="72"/>
    </location>
</feature>
<dbReference type="PROSITE" id="PS51526">
    <property type="entry name" value="RFX_DBD"/>
    <property type="match status" value="1"/>
</dbReference>
<sequence length="834" mass="92453">MDSTHGKEAASHSVPSRTPLLPCTANSARLASGPSKNPDAHDHIDALALAKPRKRPRSRGSTASIHSATTQANVEQSFAESADVYSSQWLPNSASHPRELPNGSTQMTPEDLLLASQLQASRDFVSDAPINAPMQSVSFHHHSHSMSRQSLSAESFAGNTSFADDSQMLERDGNDDGDSFHGLTAPTKSGARSNANNEIEMRQLFHSNKHRTLEDVAQELLGNDRGPNSERARQVFAMLWINMVCSTGKGSVPRGRVYANYASRCATERITVLNPASFGKLVRVLFPGLKTRRLGVRGESKYHYVNFQLKEEQPDIRDSPSQPAVPLGENPSLSQNFNTLPPTNATSTQPERTPVSAPAVAQQAGFKVTRSHDFQHSLYNQPQVANYDQLQSTLGKTPQQLRFSAETGETFKQSDAIVLPRIEPYLPNGTDPDAAKSLIALYRSYCTSLVECIRYCKEKAFFHLFTSFQGTLTMPVQKLFANPAIAPWIEECDFVLYQRMMRIVSGLTLQVVPKPVLDTLRNISERLVPHIRESFQGQPLHVVRAKEGPATIFAGLLDRALRVNLTAHAAANMLSNPANRDLMYMEWISMINVRKLAESIPSRGMDDVVNLLLNEMRDLLNPVNIPWEMECLTVQGEIAMRNGRAPQEGDNEESDSSNVLDRWVNLLRSLPSRFPYASDTDLVWCVQRLSTALMRDLTIGQGKSFGSWWVTKCWVDEMIQFMAEQGGFMQQKSTENLIAIPQRQSTNRELGHQGSRYSSASDDFSMPRMPEPQPDRAPFPSGSASNTQQTTHDDSGIGIRTPDEELPGDKFSLTPATTQDLFAGTELQDELGDI</sequence>
<feature type="compositionally biased region" description="Polar residues" evidence="2">
    <location>
        <begin position="59"/>
        <end position="72"/>
    </location>
</feature>
<dbReference type="PANTHER" id="PTHR12619:SF5">
    <property type="entry name" value="TRANSCRIPTION FACTOR RFX4"/>
    <property type="match status" value="1"/>
</dbReference>
<reference evidence="4" key="2">
    <citation type="submission" date="2023-05" db="EMBL/GenBank/DDBJ databases">
        <authorList>
            <consortium name="Lawrence Berkeley National Laboratory"/>
            <person name="Steindorff A."/>
            <person name="Hensen N."/>
            <person name="Bonometti L."/>
            <person name="Westerberg I."/>
            <person name="Brannstrom I.O."/>
            <person name="Guillou S."/>
            <person name="Cros-Aarteil S."/>
            <person name="Calhoun S."/>
            <person name="Haridas S."/>
            <person name="Kuo A."/>
            <person name="Mondo S."/>
            <person name="Pangilinan J."/>
            <person name="Riley R."/>
            <person name="Labutti K."/>
            <person name="Andreopoulos B."/>
            <person name="Lipzen A."/>
            <person name="Chen C."/>
            <person name="Yanf M."/>
            <person name="Daum C."/>
            <person name="Ng V."/>
            <person name="Clum A."/>
            <person name="Ohm R."/>
            <person name="Martin F."/>
            <person name="Silar P."/>
            <person name="Natvig D."/>
            <person name="Lalanne C."/>
            <person name="Gautier V."/>
            <person name="Ament-Velasquez S.L."/>
            <person name="Kruys A."/>
            <person name="Hutchinson M.I."/>
            <person name="Powell A.J."/>
            <person name="Barry K."/>
            <person name="Miller A.N."/>
            <person name="Grigoriev I.V."/>
            <person name="Debuchy R."/>
            <person name="Gladieux P."/>
            <person name="Thoren M.H."/>
            <person name="Johannesson H."/>
        </authorList>
    </citation>
    <scope>NUCLEOTIDE SEQUENCE</scope>
    <source>
        <strain evidence="4">CBS 359.72</strain>
    </source>
</reference>
<dbReference type="Proteomes" id="UP001303647">
    <property type="component" value="Unassembled WGS sequence"/>
</dbReference>
<evidence type="ECO:0000256" key="2">
    <source>
        <dbReference type="SAM" id="MobiDB-lite"/>
    </source>
</evidence>
<proteinExistence type="predicted"/>
<evidence type="ECO:0000259" key="3">
    <source>
        <dbReference type="PROSITE" id="PS51526"/>
    </source>
</evidence>
<dbReference type="FunFam" id="1.10.10.10:FF:000119">
    <property type="entry name" value="DNA damage and replication checkpoint protein"/>
    <property type="match status" value="1"/>
</dbReference>
<dbReference type="GO" id="GO:0000978">
    <property type="term" value="F:RNA polymerase II cis-regulatory region sequence-specific DNA binding"/>
    <property type="evidence" value="ECO:0007669"/>
    <property type="project" value="TreeGrafter"/>
</dbReference>
<dbReference type="InterPro" id="IPR057321">
    <property type="entry name" value="RFX1-4/6/8-like_BCD"/>
</dbReference>
<dbReference type="Pfam" id="PF02257">
    <property type="entry name" value="RFX_DNA_binding"/>
    <property type="match status" value="1"/>
</dbReference>
<feature type="region of interest" description="Disordered" evidence="2">
    <location>
        <begin position="313"/>
        <end position="355"/>
    </location>
</feature>
<dbReference type="Pfam" id="PF25340">
    <property type="entry name" value="BCD_RFX"/>
    <property type="match status" value="1"/>
</dbReference>
<dbReference type="GO" id="GO:0000981">
    <property type="term" value="F:DNA-binding transcription factor activity, RNA polymerase II-specific"/>
    <property type="evidence" value="ECO:0007669"/>
    <property type="project" value="TreeGrafter"/>
</dbReference>
<comment type="caution">
    <text evidence="4">The sequence shown here is derived from an EMBL/GenBank/DDBJ whole genome shotgun (WGS) entry which is preliminary data.</text>
</comment>
<dbReference type="AlphaFoldDB" id="A0AAN7CYF2"/>
<keyword evidence="5" id="KW-1185">Reference proteome</keyword>
<feature type="compositionally biased region" description="Polar residues" evidence="2">
    <location>
        <begin position="331"/>
        <end position="351"/>
    </location>
</feature>
<dbReference type="InterPro" id="IPR039779">
    <property type="entry name" value="RFX-like"/>
</dbReference>
<dbReference type="InterPro" id="IPR003150">
    <property type="entry name" value="DNA-bd_RFX"/>
</dbReference>
<evidence type="ECO:0000256" key="1">
    <source>
        <dbReference type="ARBA" id="ARBA00023125"/>
    </source>
</evidence>
<protein>
    <recommendedName>
        <fullName evidence="3">RFX-type winged-helix domain-containing protein</fullName>
    </recommendedName>
</protein>
<dbReference type="SUPFAM" id="SSF46785">
    <property type="entry name" value="Winged helix' DNA-binding domain"/>
    <property type="match status" value="1"/>
</dbReference>
<dbReference type="PANTHER" id="PTHR12619">
    <property type="entry name" value="RFX TRANSCRIPTION FACTOR FAMILY"/>
    <property type="match status" value="1"/>
</dbReference>
<feature type="compositionally biased region" description="Basic and acidic residues" evidence="2">
    <location>
        <begin position="1"/>
        <end position="10"/>
    </location>
</feature>
<feature type="domain" description="RFX-type winged-helix" evidence="3">
    <location>
        <begin position="237"/>
        <end position="311"/>
    </location>
</feature>
<feature type="region of interest" description="Disordered" evidence="2">
    <location>
        <begin position="745"/>
        <end position="834"/>
    </location>
</feature>
<accession>A0AAN7CYF2</accession>
<name>A0AAN7CYF2_9PEZI</name>
<organism evidence="4 5">
    <name type="scientific">Corynascus novoguineensis</name>
    <dbReference type="NCBI Taxonomy" id="1126955"/>
    <lineage>
        <taxon>Eukaryota</taxon>
        <taxon>Fungi</taxon>
        <taxon>Dikarya</taxon>
        <taxon>Ascomycota</taxon>
        <taxon>Pezizomycotina</taxon>
        <taxon>Sordariomycetes</taxon>
        <taxon>Sordariomycetidae</taxon>
        <taxon>Sordariales</taxon>
        <taxon>Chaetomiaceae</taxon>
        <taxon>Corynascus</taxon>
    </lineage>
</organism>
<reference evidence="4" key="1">
    <citation type="journal article" date="2023" name="Mol. Phylogenet. Evol.">
        <title>Genome-scale phylogeny and comparative genomics of the fungal order Sordariales.</title>
        <authorList>
            <person name="Hensen N."/>
            <person name="Bonometti L."/>
            <person name="Westerberg I."/>
            <person name="Brannstrom I.O."/>
            <person name="Guillou S."/>
            <person name="Cros-Aarteil S."/>
            <person name="Calhoun S."/>
            <person name="Haridas S."/>
            <person name="Kuo A."/>
            <person name="Mondo S."/>
            <person name="Pangilinan J."/>
            <person name="Riley R."/>
            <person name="LaButti K."/>
            <person name="Andreopoulos B."/>
            <person name="Lipzen A."/>
            <person name="Chen C."/>
            <person name="Yan M."/>
            <person name="Daum C."/>
            <person name="Ng V."/>
            <person name="Clum A."/>
            <person name="Steindorff A."/>
            <person name="Ohm R.A."/>
            <person name="Martin F."/>
            <person name="Silar P."/>
            <person name="Natvig D.O."/>
            <person name="Lalanne C."/>
            <person name="Gautier V."/>
            <person name="Ament-Velasquez S.L."/>
            <person name="Kruys A."/>
            <person name="Hutchinson M.I."/>
            <person name="Powell A.J."/>
            <person name="Barry K."/>
            <person name="Miller A.N."/>
            <person name="Grigoriev I.V."/>
            <person name="Debuchy R."/>
            <person name="Gladieux P."/>
            <person name="Hiltunen Thoren M."/>
            <person name="Johannesson H."/>
        </authorList>
    </citation>
    <scope>NUCLEOTIDE SEQUENCE</scope>
    <source>
        <strain evidence="4">CBS 359.72</strain>
    </source>
</reference>
<dbReference type="InterPro" id="IPR036390">
    <property type="entry name" value="WH_DNA-bd_sf"/>
</dbReference>
<evidence type="ECO:0000313" key="4">
    <source>
        <dbReference type="EMBL" id="KAK4250371.1"/>
    </source>
</evidence>
<dbReference type="EMBL" id="MU857614">
    <property type="protein sequence ID" value="KAK4250371.1"/>
    <property type="molecule type" value="Genomic_DNA"/>
</dbReference>
<feature type="compositionally biased region" description="Polar residues" evidence="2">
    <location>
        <begin position="186"/>
        <end position="195"/>
    </location>
</feature>
<feature type="region of interest" description="Disordered" evidence="2">
    <location>
        <begin position="166"/>
        <end position="195"/>
    </location>
</feature>